<evidence type="ECO:0000256" key="8">
    <source>
        <dbReference type="ARBA" id="ARBA00022989"/>
    </source>
</evidence>
<dbReference type="InterPro" id="IPR043429">
    <property type="entry name" value="ArtM/GltK/GlnP/TcyL/YhdX-like"/>
</dbReference>
<keyword evidence="5" id="KW-0997">Cell inner membrane</keyword>
<evidence type="ECO:0000256" key="7">
    <source>
        <dbReference type="ARBA" id="ARBA00022970"/>
    </source>
</evidence>
<keyword evidence="6 11" id="KW-0812">Transmembrane</keyword>
<dbReference type="PANTHER" id="PTHR30614">
    <property type="entry name" value="MEMBRANE COMPONENT OF AMINO ACID ABC TRANSPORTER"/>
    <property type="match status" value="1"/>
</dbReference>
<dbReference type="NCBIfam" id="TIGR01726">
    <property type="entry name" value="HEQRo_perm_3TM"/>
    <property type="match status" value="1"/>
</dbReference>
<evidence type="ECO:0000256" key="9">
    <source>
        <dbReference type="ARBA" id="ARBA00023136"/>
    </source>
</evidence>
<evidence type="ECO:0000256" key="3">
    <source>
        <dbReference type="ARBA" id="ARBA00022448"/>
    </source>
</evidence>
<keyword evidence="8 11" id="KW-1133">Transmembrane helix</keyword>
<dbReference type="CDD" id="cd06261">
    <property type="entry name" value="TM_PBP2"/>
    <property type="match status" value="1"/>
</dbReference>
<dbReference type="InterPro" id="IPR010065">
    <property type="entry name" value="AA_ABC_transptr_permease_3TM"/>
</dbReference>
<evidence type="ECO:0000256" key="5">
    <source>
        <dbReference type="ARBA" id="ARBA00022519"/>
    </source>
</evidence>
<evidence type="ECO:0000256" key="10">
    <source>
        <dbReference type="ARBA" id="ARBA00040319"/>
    </source>
</evidence>
<evidence type="ECO:0000256" key="6">
    <source>
        <dbReference type="ARBA" id="ARBA00022692"/>
    </source>
</evidence>
<dbReference type="RefSeq" id="WP_272134102.1">
    <property type="nucleotide sequence ID" value="NZ_JAQLOI010000001.1"/>
</dbReference>
<evidence type="ECO:0000259" key="12">
    <source>
        <dbReference type="PROSITE" id="PS50928"/>
    </source>
</evidence>
<evidence type="ECO:0000256" key="4">
    <source>
        <dbReference type="ARBA" id="ARBA00022475"/>
    </source>
</evidence>
<gene>
    <name evidence="13" type="ORF">PGX00_07350</name>
</gene>
<keyword evidence="7" id="KW-0029">Amino-acid transport</keyword>
<dbReference type="PANTHER" id="PTHR30614:SF10">
    <property type="entry name" value="ARGININE ABC TRANSPORTER PERMEASE PROTEIN ARTM"/>
    <property type="match status" value="1"/>
</dbReference>
<dbReference type="Gene3D" id="1.10.3720.10">
    <property type="entry name" value="MetI-like"/>
    <property type="match status" value="1"/>
</dbReference>
<dbReference type="SUPFAM" id="SSF161098">
    <property type="entry name" value="MetI-like"/>
    <property type="match status" value="1"/>
</dbReference>
<feature type="transmembrane region" description="Helical" evidence="11">
    <location>
        <begin position="226"/>
        <end position="247"/>
    </location>
</feature>
<keyword evidence="3 11" id="KW-0813">Transport</keyword>
<dbReference type="Pfam" id="PF00528">
    <property type="entry name" value="BPD_transp_1"/>
    <property type="match status" value="1"/>
</dbReference>
<protein>
    <recommendedName>
        <fullName evidence="10">Arginine ABC transporter permease protein ArtM</fullName>
    </recommendedName>
</protein>
<comment type="subcellular location">
    <subcellularLocation>
        <location evidence="1">Cell inner membrane</location>
        <topology evidence="1">Multi-pass membrane protein</topology>
    </subcellularLocation>
    <subcellularLocation>
        <location evidence="11">Cell membrane</location>
        <topology evidence="11">Multi-pass membrane protein</topology>
    </subcellularLocation>
</comment>
<evidence type="ECO:0000313" key="13">
    <source>
        <dbReference type="EMBL" id="MDB1123484.1"/>
    </source>
</evidence>
<feature type="transmembrane region" description="Helical" evidence="11">
    <location>
        <begin position="117"/>
        <end position="139"/>
    </location>
</feature>
<evidence type="ECO:0000256" key="1">
    <source>
        <dbReference type="ARBA" id="ARBA00004429"/>
    </source>
</evidence>
<comment type="caution">
    <text evidence="13">The sequence shown here is derived from an EMBL/GenBank/DDBJ whole genome shotgun (WGS) entry which is preliminary data.</text>
</comment>
<feature type="domain" description="ABC transmembrane type-1" evidence="12">
    <location>
        <begin position="43"/>
        <end position="244"/>
    </location>
</feature>
<evidence type="ECO:0000313" key="14">
    <source>
        <dbReference type="Proteomes" id="UP001210678"/>
    </source>
</evidence>
<evidence type="ECO:0000256" key="11">
    <source>
        <dbReference type="RuleBase" id="RU363032"/>
    </source>
</evidence>
<dbReference type="InterPro" id="IPR000515">
    <property type="entry name" value="MetI-like"/>
</dbReference>
<dbReference type="InterPro" id="IPR035906">
    <property type="entry name" value="MetI-like_sf"/>
</dbReference>
<reference evidence="13 14" key="1">
    <citation type="submission" date="2023-01" db="EMBL/GenBank/DDBJ databases">
        <title>Vibrio sp. KJ40-1 sp.nov, isolated from marine algae.</title>
        <authorList>
            <person name="Butt M."/>
            <person name="Kim J.M.J."/>
            <person name="Jeon C.O.C."/>
        </authorList>
    </citation>
    <scope>NUCLEOTIDE SEQUENCE [LARGE SCALE GENOMIC DNA]</scope>
    <source>
        <strain evidence="13 14">KJ40-1</strain>
    </source>
</reference>
<evidence type="ECO:0000256" key="2">
    <source>
        <dbReference type="ARBA" id="ARBA00010072"/>
    </source>
</evidence>
<keyword evidence="9 11" id="KW-0472">Membrane</keyword>
<dbReference type="Proteomes" id="UP001210678">
    <property type="component" value="Unassembled WGS sequence"/>
</dbReference>
<dbReference type="PROSITE" id="PS50928">
    <property type="entry name" value="ABC_TM1"/>
    <property type="match status" value="1"/>
</dbReference>
<feature type="transmembrane region" description="Helical" evidence="11">
    <location>
        <begin position="43"/>
        <end position="65"/>
    </location>
</feature>
<comment type="similarity">
    <text evidence="2">Belongs to the binding-protein-dependent transport system permease family. HisMQ subfamily.</text>
</comment>
<sequence>MRNILIPHRIILILMGLMLVLAATFGMNWQWLNHYSADILSGLWKTIFLLVSTIIFGFIFAVLLGLAQVSGPKPLAWFARGFCTVIRGTPLLLQLWLLYYGLGSIFPYIPGVRQSWIWPYLTEVWPYAFIVLTISFAGYEGEVMRGALKEVPKGELEAAYAMGMHPWMVFRRIWLPRAIQRVLPTLNGEVILQLKATPLVATISFVDIYAVFSRIRQETFIIYEPLILLALLYLLIAGVITVGFWYLDRRYPSYS</sequence>
<dbReference type="EMBL" id="JAQLOI010000001">
    <property type="protein sequence ID" value="MDB1123484.1"/>
    <property type="molecule type" value="Genomic_DNA"/>
</dbReference>
<feature type="transmembrane region" description="Helical" evidence="11">
    <location>
        <begin position="12"/>
        <end position="31"/>
    </location>
</feature>
<proteinExistence type="inferred from homology"/>
<accession>A0ABT4YPK5</accession>
<keyword evidence="14" id="KW-1185">Reference proteome</keyword>
<keyword evidence="4" id="KW-1003">Cell membrane</keyword>
<name>A0ABT4YPK5_9VIBR</name>
<organism evidence="13 14">
    <name type="scientific">Vibrio algarum</name>
    <dbReference type="NCBI Taxonomy" id="3020714"/>
    <lineage>
        <taxon>Bacteria</taxon>
        <taxon>Pseudomonadati</taxon>
        <taxon>Pseudomonadota</taxon>
        <taxon>Gammaproteobacteria</taxon>
        <taxon>Vibrionales</taxon>
        <taxon>Vibrionaceae</taxon>
        <taxon>Vibrio</taxon>
    </lineage>
</organism>